<dbReference type="InterPro" id="IPR006176">
    <property type="entry name" value="3-OHacyl-CoA_DH_NAD-bd"/>
</dbReference>
<dbReference type="Gene3D" id="3.40.50.720">
    <property type="entry name" value="NAD(P)-binding Rossmann-like Domain"/>
    <property type="match status" value="1"/>
</dbReference>
<dbReference type="InterPro" id="IPR013328">
    <property type="entry name" value="6PGD_dom2"/>
</dbReference>
<dbReference type="FunFam" id="3.40.50.720:FF:000356">
    <property type="entry name" value="Lambda-crystallin homolog"/>
    <property type="match status" value="1"/>
</dbReference>
<feature type="domain" description="3-hydroxyacyl-CoA dehydrogenase C-terminal" evidence="3">
    <location>
        <begin position="229"/>
        <end position="298"/>
    </location>
</feature>
<dbReference type="SUPFAM" id="SSF48179">
    <property type="entry name" value="6-phosphogluconate dehydrogenase C-terminal domain-like"/>
    <property type="match status" value="1"/>
</dbReference>
<dbReference type="SUPFAM" id="SSF51735">
    <property type="entry name" value="NAD(P)-binding Rossmann-fold domains"/>
    <property type="match status" value="1"/>
</dbReference>
<evidence type="ECO:0000313" key="5">
    <source>
        <dbReference type="EMBL" id="CAD7576448.1"/>
    </source>
</evidence>
<feature type="domain" description="3-hydroxyacyl-CoA dehydrogenase NAD binding" evidence="4">
    <location>
        <begin position="51"/>
        <end position="224"/>
    </location>
</feature>
<protein>
    <submittedName>
        <fullName evidence="5">(California timema) hypothetical protein</fullName>
    </submittedName>
</protein>
<dbReference type="GO" id="GO:0070403">
    <property type="term" value="F:NAD+ binding"/>
    <property type="evidence" value="ECO:0007669"/>
    <property type="project" value="InterPro"/>
</dbReference>
<keyword evidence="2" id="KW-0560">Oxidoreductase</keyword>
<evidence type="ECO:0000259" key="3">
    <source>
        <dbReference type="Pfam" id="PF00725"/>
    </source>
</evidence>
<evidence type="ECO:0000259" key="4">
    <source>
        <dbReference type="Pfam" id="PF02737"/>
    </source>
</evidence>
<dbReference type="AlphaFoldDB" id="A0A7R9PB12"/>
<evidence type="ECO:0000256" key="2">
    <source>
        <dbReference type="ARBA" id="ARBA00023002"/>
    </source>
</evidence>
<dbReference type="PANTHER" id="PTHR48075">
    <property type="entry name" value="3-HYDROXYACYL-COA DEHYDROGENASE FAMILY PROTEIN"/>
    <property type="match status" value="1"/>
</dbReference>
<dbReference type="InterPro" id="IPR036291">
    <property type="entry name" value="NAD(P)-bd_dom_sf"/>
</dbReference>
<accession>A0A7R9PB12</accession>
<dbReference type="EMBL" id="OE184261">
    <property type="protein sequence ID" value="CAD7576448.1"/>
    <property type="molecule type" value="Genomic_DNA"/>
</dbReference>
<evidence type="ECO:0000256" key="1">
    <source>
        <dbReference type="ARBA" id="ARBA00009463"/>
    </source>
</evidence>
<dbReference type="GO" id="GO:0050104">
    <property type="term" value="F:L-gulonate 3-dehydrogenase activity"/>
    <property type="evidence" value="ECO:0007669"/>
    <property type="project" value="TreeGrafter"/>
</dbReference>
<dbReference type="PANTHER" id="PTHR48075:SF1">
    <property type="entry name" value="LAMBDA-CRYSTALLIN HOMOLOG"/>
    <property type="match status" value="1"/>
</dbReference>
<dbReference type="Gene3D" id="1.10.1040.10">
    <property type="entry name" value="N-(1-d-carboxylethyl)-l-norvaline Dehydrogenase, domain 2"/>
    <property type="match status" value="1"/>
</dbReference>
<dbReference type="InterPro" id="IPR006108">
    <property type="entry name" value="3HC_DH_C"/>
</dbReference>
<dbReference type="Pfam" id="PF02737">
    <property type="entry name" value="3HCDH_N"/>
    <property type="match status" value="1"/>
</dbReference>
<gene>
    <name evidence="5" type="ORF">TCMB3V08_LOCUS9017</name>
</gene>
<reference evidence="5" key="1">
    <citation type="submission" date="2020-11" db="EMBL/GenBank/DDBJ databases">
        <authorList>
            <person name="Tran Van P."/>
        </authorList>
    </citation>
    <scope>NUCLEOTIDE SEQUENCE</scope>
</reference>
<name>A0A7R9PB12_TIMCA</name>
<dbReference type="Pfam" id="PF00725">
    <property type="entry name" value="3HCDH"/>
    <property type="match status" value="1"/>
</dbReference>
<sequence>MVDGCKEVVHRVIMVDGWKEVVRPVITVDRLEEVVWCVIAVDGLEEFLCSSGLIGRSWAMLFASVGYQVHIYDIEETQITSALQDVDKQLKALEKEGLLRGTLPASQQIALIKGSTSLAECAKGAKLVQECVPESLELKRKVFDDLDKVVDVHTILSSSTSTFMPSLFSENLKHRKQIVVSHPVNPPYYVPLVEVVPAPWTDPSIVPRTRDIMKEIGQVPVCLNRQIEGFALNRIQYVILNEVYHLVADNILNVEDVDNVMSEGLGMRYAFLGPLETAHLNAEGMKSYCDRYSKTIYDVSETFKPTPKYEGPVAEDMARQLLAKVPVEKLPERRAWRDLCLTKLALLKKKMSNK</sequence>
<comment type="similarity">
    <text evidence="1">Belongs to the 3-hydroxyacyl-CoA dehydrogenase family.</text>
</comment>
<proteinExistence type="inferred from homology"/>
<dbReference type="InterPro" id="IPR008927">
    <property type="entry name" value="6-PGluconate_DH-like_C_sf"/>
</dbReference>
<organism evidence="5">
    <name type="scientific">Timema californicum</name>
    <name type="common">California timema</name>
    <name type="synonym">Walking stick</name>
    <dbReference type="NCBI Taxonomy" id="61474"/>
    <lineage>
        <taxon>Eukaryota</taxon>
        <taxon>Metazoa</taxon>
        <taxon>Ecdysozoa</taxon>
        <taxon>Arthropoda</taxon>
        <taxon>Hexapoda</taxon>
        <taxon>Insecta</taxon>
        <taxon>Pterygota</taxon>
        <taxon>Neoptera</taxon>
        <taxon>Polyneoptera</taxon>
        <taxon>Phasmatodea</taxon>
        <taxon>Timematodea</taxon>
        <taxon>Timematoidea</taxon>
        <taxon>Timematidae</taxon>
        <taxon>Timema</taxon>
    </lineage>
</organism>
<dbReference type="GO" id="GO:0006631">
    <property type="term" value="P:fatty acid metabolic process"/>
    <property type="evidence" value="ECO:0007669"/>
    <property type="project" value="InterPro"/>
</dbReference>